<dbReference type="CDD" id="cd02245">
    <property type="entry name" value="cupin_7S_vicilin-like_C"/>
    <property type="match status" value="1"/>
</dbReference>
<evidence type="ECO:0000313" key="5">
    <source>
        <dbReference type="EMBL" id="KYP48930.1"/>
    </source>
</evidence>
<feature type="chain" id="PRO_5007588268" evidence="3">
    <location>
        <begin position="26"/>
        <end position="427"/>
    </location>
</feature>
<dbReference type="AlphaFoldDB" id="A0A151S2A5"/>
<dbReference type="SUPFAM" id="SSF51182">
    <property type="entry name" value="RmlC-like cupins"/>
    <property type="match status" value="2"/>
</dbReference>
<dbReference type="OMA" id="CARFEMA"/>
<proteinExistence type="inferred from homology"/>
<gene>
    <name evidence="5" type="ORF">KK1_029331</name>
</gene>
<dbReference type="Gene3D" id="1.10.10.840">
    <property type="match status" value="1"/>
</dbReference>
<dbReference type="Gene3D" id="2.60.120.1450">
    <property type="match status" value="1"/>
</dbReference>
<dbReference type="InterPro" id="IPR011051">
    <property type="entry name" value="RmlC_Cupin_sf"/>
</dbReference>
<keyword evidence="1 3" id="KW-0732">Signal</keyword>
<dbReference type="InterPro" id="IPR050253">
    <property type="entry name" value="Seed_Storage-Functional"/>
</dbReference>
<comment type="similarity">
    <text evidence="2">Belongs to the 7S seed storage protein family.</text>
</comment>
<organism evidence="5 6">
    <name type="scientific">Cajanus cajan</name>
    <name type="common">Pigeon pea</name>
    <name type="synonym">Cajanus indicus</name>
    <dbReference type="NCBI Taxonomy" id="3821"/>
    <lineage>
        <taxon>Eukaryota</taxon>
        <taxon>Viridiplantae</taxon>
        <taxon>Streptophyta</taxon>
        <taxon>Embryophyta</taxon>
        <taxon>Tracheophyta</taxon>
        <taxon>Spermatophyta</taxon>
        <taxon>Magnoliopsida</taxon>
        <taxon>eudicotyledons</taxon>
        <taxon>Gunneridae</taxon>
        <taxon>Pentapetalae</taxon>
        <taxon>rosids</taxon>
        <taxon>fabids</taxon>
        <taxon>Fabales</taxon>
        <taxon>Fabaceae</taxon>
        <taxon>Papilionoideae</taxon>
        <taxon>50 kb inversion clade</taxon>
        <taxon>NPAAA clade</taxon>
        <taxon>indigoferoid/millettioid clade</taxon>
        <taxon>Phaseoleae</taxon>
        <taxon>Cajanus</taxon>
    </lineage>
</organism>
<dbReference type="PANTHER" id="PTHR31189:SF41">
    <property type="entry name" value="VICILIN C72"/>
    <property type="match status" value="1"/>
</dbReference>
<dbReference type="SMR" id="A0A151S2A5"/>
<name>A0A151S2A5_CAJCA</name>
<dbReference type="SMART" id="SM00835">
    <property type="entry name" value="Cupin_1"/>
    <property type="match status" value="2"/>
</dbReference>
<dbReference type="OrthoDB" id="1425232at2759"/>
<dbReference type="PANTHER" id="PTHR31189">
    <property type="entry name" value="OS03G0336100 PROTEIN-RELATED"/>
    <property type="match status" value="1"/>
</dbReference>
<dbReference type="InterPro" id="IPR014710">
    <property type="entry name" value="RmlC-like_jellyroll"/>
</dbReference>
<protein>
    <submittedName>
        <fullName evidence="5">Beta-conglycinin, beta chain</fullName>
    </submittedName>
</protein>
<reference evidence="5" key="1">
    <citation type="journal article" date="2012" name="Nat. Biotechnol.">
        <title>Draft genome sequence of pigeonpea (Cajanus cajan), an orphan legume crop of resource-poor farmers.</title>
        <authorList>
            <person name="Varshney R.K."/>
            <person name="Chen W."/>
            <person name="Li Y."/>
            <person name="Bharti A.K."/>
            <person name="Saxena R.K."/>
            <person name="Schlueter J.A."/>
            <person name="Donoghue M.T."/>
            <person name="Azam S."/>
            <person name="Fan G."/>
            <person name="Whaley A.M."/>
            <person name="Farmer A.D."/>
            <person name="Sheridan J."/>
            <person name="Iwata A."/>
            <person name="Tuteja R."/>
            <person name="Penmetsa R.V."/>
            <person name="Wu W."/>
            <person name="Upadhyaya H.D."/>
            <person name="Yang S.P."/>
            <person name="Shah T."/>
            <person name="Saxena K.B."/>
            <person name="Michael T."/>
            <person name="McCombie W.R."/>
            <person name="Yang B."/>
            <person name="Zhang G."/>
            <person name="Yang H."/>
            <person name="Wang J."/>
            <person name="Spillane C."/>
            <person name="Cook D.R."/>
            <person name="May G.D."/>
            <person name="Xu X."/>
            <person name="Jackson S.A."/>
        </authorList>
    </citation>
    <scope>NUCLEOTIDE SEQUENCE [LARGE SCALE GENOMIC DNA]</scope>
</reference>
<feature type="signal peptide" evidence="3">
    <location>
        <begin position="1"/>
        <end position="25"/>
    </location>
</feature>
<dbReference type="Proteomes" id="UP000075243">
    <property type="component" value="Unassembled WGS sequence"/>
</dbReference>
<keyword evidence="6" id="KW-1185">Reference proteome</keyword>
<dbReference type="Gramene" id="C.cajan_28781.t">
    <property type="protein sequence ID" value="C.cajan_28781.t"/>
    <property type="gene ID" value="C.cajan_28781"/>
</dbReference>
<evidence type="ECO:0000259" key="4">
    <source>
        <dbReference type="SMART" id="SM00835"/>
    </source>
</evidence>
<dbReference type="Gene3D" id="2.60.120.10">
    <property type="entry name" value="Jelly Rolls"/>
    <property type="match status" value="1"/>
</dbReference>
<accession>A0A151S2A5</accession>
<feature type="domain" description="Cupin type-1" evidence="4">
    <location>
        <begin position="240"/>
        <end position="390"/>
    </location>
</feature>
<sequence length="427" mass="48615">MMRARFPLLLLLGIVFLASVSVSFAIVYRESEPQRYNPFHYDSNKFHTLFKNQYGHIRVLQRFESSKLEKLRGYQILEFTSKPNTLLLPHHVDAELFLFVLEGRAILNIVSPDDRDSYDLQKGDAQRIPAGTTIYLANPSDKETLRVATLAMPVNEPTQFESFFLSSTESQQSYLQGFSKNILEASFDTEFEEINKVLFGEEEEKQEGVIVKLSREQIRELSKHTKSSSRKTISSQDKPFNLRYRGPSYSNKFGKLFEITPEKNPQLQALHLFLSFVELNEGALFLPHYNSKAIVILVVNEGEANIELVAVRQKQPLRFRAELSEGDIFAIPAAFPVVLNATSNFNFLAFGINAENNERNFLAGEKDNVISQIQRQVMELAFPGSAQDVENLLKNQKESFFVDAQPQQKDEGRKGKHGPFSSILGTF</sequence>
<evidence type="ECO:0000256" key="1">
    <source>
        <dbReference type="ARBA" id="ARBA00022729"/>
    </source>
</evidence>
<dbReference type="InterPro" id="IPR006045">
    <property type="entry name" value="Cupin_1"/>
</dbReference>
<dbReference type="STRING" id="3821.A0A151S2A5"/>
<evidence type="ECO:0000313" key="6">
    <source>
        <dbReference type="Proteomes" id="UP000075243"/>
    </source>
</evidence>
<dbReference type="EMBL" id="KQ483487">
    <property type="protein sequence ID" value="KYP48930.1"/>
    <property type="molecule type" value="Genomic_DNA"/>
</dbReference>
<feature type="domain" description="Cupin type-1" evidence="4">
    <location>
        <begin position="47"/>
        <end position="195"/>
    </location>
</feature>
<dbReference type="Pfam" id="PF00190">
    <property type="entry name" value="Cupin_1"/>
    <property type="match status" value="2"/>
</dbReference>
<evidence type="ECO:0000256" key="3">
    <source>
        <dbReference type="SAM" id="SignalP"/>
    </source>
</evidence>
<dbReference type="CDD" id="cd02244">
    <property type="entry name" value="cupin_7S_vicilin-like_N"/>
    <property type="match status" value="1"/>
</dbReference>
<evidence type="ECO:0000256" key="2">
    <source>
        <dbReference type="ARBA" id="ARBA00023597"/>
    </source>
</evidence>